<dbReference type="AlphaFoldDB" id="A0A1I8Q4D2"/>
<proteinExistence type="predicted"/>
<protein>
    <submittedName>
        <fullName evidence="2">Uncharacterized protein</fullName>
    </submittedName>
</protein>
<dbReference type="PANTHER" id="PTHR34931">
    <property type="entry name" value="FI02976P-RELATED"/>
    <property type="match status" value="1"/>
</dbReference>
<feature type="chain" id="PRO_5009327676" evidence="1">
    <location>
        <begin position="19"/>
        <end position="131"/>
    </location>
</feature>
<dbReference type="OrthoDB" id="7493332at2759"/>
<evidence type="ECO:0000256" key="1">
    <source>
        <dbReference type="SAM" id="SignalP"/>
    </source>
</evidence>
<dbReference type="VEuPathDB" id="VectorBase:SCAU010653"/>
<dbReference type="EnsemblMetazoa" id="SCAU013784-RA">
    <property type="protein sequence ID" value="SCAU013784-PA"/>
    <property type="gene ID" value="SCAU013784"/>
</dbReference>
<dbReference type="Proteomes" id="UP000095300">
    <property type="component" value="Unassembled WGS sequence"/>
</dbReference>
<name>A0A1I8Q4D2_STOCA</name>
<gene>
    <name evidence="2" type="primary">106095216</name>
</gene>
<evidence type="ECO:0000313" key="3">
    <source>
        <dbReference type="Proteomes" id="UP000095300"/>
    </source>
</evidence>
<organism evidence="2 3">
    <name type="scientific">Stomoxys calcitrans</name>
    <name type="common">Stable fly</name>
    <name type="synonym">Conops calcitrans</name>
    <dbReference type="NCBI Taxonomy" id="35570"/>
    <lineage>
        <taxon>Eukaryota</taxon>
        <taxon>Metazoa</taxon>
        <taxon>Ecdysozoa</taxon>
        <taxon>Arthropoda</taxon>
        <taxon>Hexapoda</taxon>
        <taxon>Insecta</taxon>
        <taxon>Pterygota</taxon>
        <taxon>Neoptera</taxon>
        <taxon>Endopterygota</taxon>
        <taxon>Diptera</taxon>
        <taxon>Brachycera</taxon>
        <taxon>Muscomorpha</taxon>
        <taxon>Muscoidea</taxon>
        <taxon>Muscidae</taxon>
        <taxon>Stomoxys</taxon>
    </lineage>
</organism>
<dbReference type="STRING" id="35570.A0A1I8Q4D2"/>
<feature type="signal peptide" evidence="1">
    <location>
        <begin position="1"/>
        <end position="18"/>
    </location>
</feature>
<keyword evidence="1" id="KW-0732">Signal</keyword>
<reference evidence="2" key="2">
    <citation type="submission" date="2016-11" db="UniProtKB">
        <authorList>
            <consortium name="VectorBase"/>
        </authorList>
    </citation>
    <scope>IDENTIFICATION</scope>
    <source>
        <strain evidence="2">USDA</strain>
    </source>
</reference>
<evidence type="ECO:0000313" key="2">
    <source>
        <dbReference type="EnsemblMetazoa" id="SCAU013784-PA"/>
    </source>
</evidence>
<accession>A0A1I8Q4D2</accession>
<dbReference type="InterPro" id="IPR007614">
    <property type="entry name" value="Retinin_C"/>
</dbReference>
<dbReference type="PANTHER" id="PTHR34931:SF3">
    <property type="entry name" value="FI02976P-RELATED"/>
    <property type="match status" value="1"/>
</dbReference>
<keyword evidence="3" id="KW-1185">Reference proteome</keyword>
<dbReference type="Pfam" id="PF04527">
    <property type="entry name" value="Retinin_C"/>
    <property type="match status" value="1"/>
</dbReference>
<reference evidence="2" key="1">
    <citation type="submission" date="2015-05" db="EMBL/GenBank/DDBJ databases">
        <authorList>
            <person name="Wang D.B."/>
            <person name="Wang M."/>
        </authorList>
    </citation>
    <scope>NUCLEOTIDE SEQUENCE</scope>
    <source>
        <strain evidence="2">USDA</strain>
    </source>
</reference>
<sequence>MFKIITLIALACLVAANAGLIETHHVIQEPVLTKVGAVVHSAPSAVSHQSFTRVHNKAVITPVITPVVKTTVHAAPLVKTIEPVVHHTYTAAIPSVHSVPVVHSAFVHSAPIVHTAPVVKTIAPAAYAIHH</sequence>